<feature type="transmembrane region" description="Helical" evidence="6">
    <location>
        <begin position="339"/>
        <end position="364"/>
    </location>
</feature>
<dbReference type="GO" id="GO:0022857">
    <property type="term" value="F:transmembrane transporter activity"/>
    <property type="evidence" value="ECO:0007669"/>
    <property type="project" value="InterPro"/>
</dbReference>
<feature type="transmembrane region" description="Helical" evidence="6">
    <location>
        <begin position="157"/>
        <end position="180"/>
    </location>
</feature>
<dbReference type="PROSITE" id="PS50850">
    <property type="entry name" value="MFS"/>
    <property type="match status" value="1"/>
</dbReference>
<keyword evidence="5 6" id="KW-0472">Membrane</keyword>
<feature type="domain" description="Major facilitator superfamily (MFS) profile" evidence="7">
    <location>
        <begin position="33"/>
        <end position="435"/>
    </location>
</feature>
<dbReference type="PANTHER" id="PTHR23505">
    <property type="entry name" value="SPINSTER"/>
    <property type="match status" value="1"/>
</dbReference>
<dbReference type="InterPro" id="IPR036259">
    <property type="entry name" value="MFS_trans_sf"/>
</dbReference>
<dbReference type="InterPro" id="IPR011701">
    <property type="entry name" value="MFS"/>
</dbReference>
<name>A0A2A4FPG2_9SPHN</name>
<dbReference type="RefSeq" id="WP_083216112.1">
    <property type="nucleotide sequence ID" value="NZ_CP023449.1"/>
</dbReference>
<proteinExistence type="predicted"/>
<evidence type="ECO:0000256" key="2">
    <source>
        <dbReference type="ARBA" id="ARBA00022448"/>
    </source>
</evidence>
<dbReference type="GO" id="GO:0016020">
    <property type="term" value="C:membrane"/>
    <property type="evidence" value="ECO:0007669"/>
    <property type="project" value="UniProtKB-SubCell"/>
</dbReference>
<dbReference type="PROSITE" id="PS00216">
    <property type="entry name" value="SUGAR_TRANSPORT_1"/>
    <property type="match status" value="1"/>
</dbReference>
<keyword evidence="4 6" id="KW-1133">Transmembrane helix</keyword>
<feature type="transmembrane region" description="Helical" evidence="6">
    <location>
        <begin position="408"/>
        <end position="430"/>
    </location>
</feature>
<feature type="transmembrane region" description="Helical" evidence="6">
    <location>
        <begin position="100"/>
        <end position="122"/>
    </location>
</feature>
<organism evidence="8 9">
    <name type="scientific">Rhizorhabdus dicambivorans</name>
    <dbReference type="NCBI Taxonomy" id="1850238"/>
    <lineage>
        <taxon>Bacteria</taxon>
        <taxon>Pseudomonadati</taxon>
        <taxon>Pseudomonadota</taxon>
        <taxon>Alphaproteobacteria</taxon>
        <taxon>Sphingomonadales</taxon>
        <taxon>Sphingomonadaceae</taxon>
        <taxon>Rhizorhabdus</taxon>
    </lineage>
</organism>
<dbReference type="Gene3D" id="1.20.1250.20">
    <property type="entry name" value="MFS general substrate transporter like domains"/>
    <property type="match status" value="1"/>
</dbReference>
<feature type="transmembrane region" description="Helical" evidence="6">
    <location>
        <begin position="313"/>
        <end position="333"/>
    </location>
</feature>
<feature type="transmembrane region" description="Helical" evidence="6">
    <location>
        <begin position="186"/>
        <end position="208"/>
    </location>
</feature>
<dbReference type="Proteomes" id="UP000218934">
    <property type="component" value="Unassembled WGS sequence"/>
</dbReference>
<dbReference type="PANTHER" id="PTHR23505:SF79">
    <property type="entry name" value="PROTEIN SPINSTER"/>
    <property type="match status" value="1"/>
</dbReference>
<dbReference type="AlphaFoldDB" id="A0A2A4FPG2"/>
<feature type="transmembrane region" description="Helical" evidence="6">
    <location>
        <begin position="376"/>
        <end position="396"/>
    </location>
</feature>
<accession>A0A2A4FPG2</accession>
<evidence type="ECO:0000256" key="4">
    <source>
        <dbReference type="ARBA" id="ARBA00022989"/>
    </source>
</evidence>
<protein>
    <submittedName>
        <fullName evidence="8">MFS transporter</fullName>
    </submittedName>
</protein>
<dbReference type="InterPro" id="IPR020846">
    <property type="entry name" value="MFS_dom"/>
</dbReference>
<reference evidence="8 9" key="1">
    <citation type="submission" date="2017-09" db="EMBL/GenBank/DDBJ databases">
        <title>The Catabolism of 3,6-Dichlorosalicylic acid is Initiated by the Cytochrome P450 Monooxygenase DsmABC in Rhizorhabdus dicambivorans Ndbn-20.</title>
        <authorList>
            <person name="Na L."/>
        </authorList>
    </citation>
    <scope>NUCLEOTIDE SEQUENCE [LARGE SCALE GENOMIC DNA]</scope>
    <source>
        <strain evidence="8 9">Ndbn-20m</strain>
    </source>
</reference>
<feature type="transmembrane region" description="Helical" evidence="6">
    <location>
        <begin position="282"/>
        <end position="301"/>
    </location>
</feature>
<keyword evidence="3 6" id="KW-0812">Transmembrane</keyword>
<comment type="subcellular location">
    <subcellularLocation>
        <location evidence="1">Membrane</location>
        <topology evidence="1">Multi-pass membrane protein</topology>
    </subcellularLocation>
</comment>
<dbReference type="EMBL" id="NWUF01000036">
    <property type="protein sequence ID" value="PCE40057.1"/>
    <property type="molecule type" value="Genomic_DNA"/>
</dbReference>
<evidence type="ECO:0000256" key="1">
    <source>
        <dbReference type="ARBA" id="ARBA00004141"/>
    </source>
</evidence>
<keyword evidence="2" id="KW-0813">Transport</keyword>
<evidence type="ECO:0000313" key="9">
    <source>
        <dbReference type="Proteomes" id="UP000218934"/>
    </source>
</evidence>
<gene>
    <name evidence="8" type="ORF">COO09_22125</name>
</gene>
<evidence type="ECO:0000256" key="3">
    <source>
        <dbReference type="ARBA" id="ARBA00022692"/>
    </source>
</evidence>
<dbReference type="KEGG" id="rdi:CMV14_15855"/>
<dbReference type="SUPFAM" id="SSF103473">
    <property type="entry name" value="MFS general substrate transporter"/>
    <property type="match status" value="1"/>
</dbReference>
<evidence type="ECO:0000256" key="5">
    <source>
        <dbReference type="ARBA" id="ARBA00023136"/>
    </source>
</evidence>
<feature type="transmembrane region" description="Helical" evidence="6">
    <location>
        <begin position="241"/>
        <end position="262"/>
    </location>
</feature>
<feature type="transmembrane region" description="Helical" evidence="6">
    <location>
        <begin position="67"/>
        <end position="88"/>
    </location>
</feature>
<dbReference type="Pfam" id="PF07690">
    <property type="entry name" value="MFS_1"/>
    <property type="match status" value="1"/>
</dbReference>
<dbReference type="OrthoDB" id="7442224at2"/>
<sequence length="444" mass="47699">MMPATDGALADGPAIEARDINTGSDWSFATVYGLGFLTFVSAFNYLDRSLLGLALPQIKREMHVSDTVLGLVSGLAFVLFYSIMGVPIAWAADRWNRRNIITIGFAFWSLMTLLTGWVGNIWQLAVTRFLMGAGEACGIAPSNSMIADLFRAERRPFAYSIFGTATSISSILFFPIAGWIGQQYGWRQMFVAAGVPGLVLALIFVLTVREPVRGASEKRRYSTTTREPFWGSVRFLAGSRAYIALLGGATLMGLNVFGAAVWTPTFLTRVHHLSLGQVAATIGPIRGACGVAGVLLGGILIDRLGRRAPHWRMTLPAIACLIAGPAEAVFAFADDKSLWLSAFAVSGFFLLIHQGPVFAAVVTVARVRMRAVATSILLFCAALFGQAAGPLVIGFMNDTLRSSYGDNAIRYSMLFIAATAVLAGVLFLLAGRFIAADAERVTES</sequence>
<evidence type="ECO:0000259" key="7">
    <source>
        <dbReference type="PROSITE" id="PS50850"/>
    </source>
</evidence>
<keyword evidence="9" id="KW-1185">Reference proteome</keyword>
<dbReference type="CDD" id="cd17328">
    <property type="entry name" value="MFS_spinster_like"/>
    <property type="match status" value="1"/>
</dbReference>
<dbReference type="InterPro" id="IPR044770">
    <property type="entry name" value="MFS_spinster-like"/>
</dbReference>
<evidence type="ECO:0000313" key="8">
    <source>
        <dbReference type="EMBL" id="PCE40057.1"/>
    </source>
</evidence>
<comment type="caution">
    <text evidence="8">The sequence shown here is derived from an EMBL/GenBank/DDBJ whole genome shotgun (WGS) entry which is preliminary data.</text>
</comment>
<dbReference type="InterPro" id="IPR005829">
    <property type="entry name" value="Sugar_transporter_CS"/>
</dbReference>
<feature type="transmembrane region" description="Helical" evidence="6">
    <location>
        <begin position="26"/>
        <end position="46"/>
    </location>
</feature>
<evidence type="ECO:0000256" key="6">
    <source>
        <dbReference type="SAM" id="Phobius"/>
    </source>
</evidence>